<reference evidence="2" key="1">
    <citation type="submission" date="2013-02" db="EMBL/GenBank/DDBJ databases">
        <authorList>
            <person name="Hughes D."/>
        </authorList>
    </citation>
    <scope>NUCLEOTIDE SEQUENCE</scope>
    <source>
        <strain>Durham</strain>
        <strain evidence="2">NC isolate 2 -- Noor lab</strain>
    </source>
</reference>
<dbReference type="HOGENOM" id="CLU_2040728_0_0_1"/>
<protein>
    <submittedName>
        <fullName evidence="1">Uncharacterized protein</fullName>
    </submittedName>
</protein>
<dbReference type="EMBL" id="CAQQ02391787">
    <property type="status" value="NOT_ANNOTATED_CDS"/>
    <property type="molecule type" value="Genomic_DNA"/>
</dbReference>
<keyword evidence="2" id="KW-1185">Reference proteome</keyword>
<dbReference type="Proteomes" id="UP000015102">
    <property type="component" value="Unassembled WGS sequence"/>
</dbReference>
<dbReference type="EnsemblMetazoa" id="MESCA001614-RA">
    <property type="protein sequence ID" value="MESCA001614-PA"/>
    <property type="gene ID" value="MESCA001614"/>
</dbReference>
<proteinExistence type="predicted"/>
<accession>T1GE56</accession>
<reference evidence="1" key="2">
    <citation type="submission" date="2015-06" db="UniProtKB">
        <authorList>
            <consortium name="EnsemblMetazoa"/>
        </authorList>
    </citation>
    <scope>IDENTIFICATION</scope>
</reference>
<dbReference type="EMBL" id="CAQQ02391786">
    <property type="status" value="NOT_ANNOTATED_CDS"/>
    <property type="molecule type" value="Genomic_DNA"/>
</dbReference>
<evidence type="ECO:0000313" key="2">
    <source>
        <dbReference type="Proteomes" id="UP000015102"/>
    </source>
</evidence>
<organism evidence="1 2">
    <name type="scientific">Megaselia scalaris</name>
    <name type="common">Humpbacked fly</name>
    <name type="synonym">Phora scalaris</name>
    <dbReference type="NCBI Taxonomy" id="36166"/>
    <lineage>
        <taxon>Eukaryota</taxon>
        <taxon>Metazoa</taxon>
        <taxon>Ecdysozoa</taxon>
        <taxon>Arthropoda</taxon>
        <taxon>Hexapoda</taxon>
        <taxon>Insecta</taxon>
        <taxon>Pterygota</taxon>
        <taxon>Neoptera</taxon>
        <taxon>Endopterygota</taxon>
        <taxon>Diptera</taxon>
        <taxon>Brachycera</taxon>
        <taxon>Muscomorpha</taxon>
        <taxon>Platypezoidea</taxon>
        <taxon>Phoridae</taxon>
        <taxon>Megaseliini</taxon>
        <taxon>Megaselia</taxon>
    </lineage>
</organism>
<evidence type="ECO:0000313" key="1">
    <source>
        <dbReference type="EnsemblMetazoa" id="MESCA001614-PA"/>
    </source>
</evidence>
<name>T1GE56_MEGSC</name>
<sequence length="121" mass="13887">MCSAISEDPPTFLDLFPEIRSFFTGLQISNITPTVVQLANNFKFPCSSDDKLSVMNVCTSIPFFRRIFNFTERNSKHEIKYFNDQLSLEVFGVRGISIINAFDFGISFQFAQFTPHNKNLK</sequence>
<dbReference type="AlphaFoldDB" id="T1GE56"/>